<dbReference type="InterPro" id="IPR001611">
    <property type="entry name" value="Leu-rich_rpt"/>
</dbReference>
<dbReference type="PRINTS" id="PR01217">
    <property type="entry name" value="PRICHEXTENSN"/>
</dbReference>
<feature type="region of interest" description="Disordered" evidence="12">
    <location>
        <begin position="42"/>
        <end position="113"/>
    </location>
</feature>
<feature type="signal peptide" evidence="13">
    <location>
        <begin position="1"/>
        <end position="23"/>
    </location>
</feature>
<feature type="compositionally biased region" description="Pro residues" evidence="12">
    <location>
        <begin position="54"/>
        <end position="113"/>
    </location>
</feature>
<evidence type="ECO:0000256" key="1">
    <source>
        <dbReference type="ARBA" id="ARBA00004479"/>
    </source>
</evidence>
<keyword evidence="9" id="KW-1133">Transmembrane helix</keyword>
<feature type="chain" id="PRO_5040823313" description="Leucine-rich repeat-containing N-terminal plant-type domain-containing protein" evidence="13">
    <location>
        <begin position="24"/>
        <end position="507"/>
    </location>
</feature>
<evidence type="ECO:0000256" key="10">
    <source>
        <dbReference type="ARBA" id="ARBA00023136"/>
    </source>
</evidence>
<organism evidence="14 15">
    <name type="scientific">Hibiscus trionum</name>
    <name type="common">Flower of an hour</name>
    <dbReference type="NCBI Taxonomy" id="183268"/>
    <lineage>
        <taxon>Eukaryota</taxon>
        <taxon>Viridiplantae</taxon>
        <taxon>Streptophyta</taxon>
        <taxon>Embryophyta</taxon>
        <taxon>Tracheophyta</taxon>
        <taxon>Spermatophyta</taxon>
        <taxon>Magnoliopsida</taxon>
        <taxon>eudicotyledons</taxon>
        <taxon>Gunneridae</taxon>
        <taxon>Pentapetalae</taxon>
        <taxon>rosids</taxon>
        <taxon>malvids</taxon>
        <taxon>Malvales</taxon>
        <taxon>Malvaceae</taxon>
        <taxon>Malvoideae</taxon>
        <taxon>Hibiscus</taxon>
    </lineage>
</organism>
<dbReference type="Pfam" id="PF00560">
    <property type="entry name" value="LRR_1"/>
    <property type="match status" value="1"/>
</dbReference>
<dbReference type="PANTHER" id="PTHR32093">
    <property type="entry name" value="LEUCINE-RICH REPEAT EXTENSIN-LIKE PROTEIN 3-RELATED"/>
    <property type="match status" value="1"/>
</dbReference>
<evidence type="ECO:0000313" key="14">
    <source>
        <dbReference type="EMBL" id="GMJ05591.1"/>
    </source>
</evidence>
<evidence type="ECO:0000256" key="3">
    <source>
        <dbReference type="ARBA" id="ARBA00009592"/>
    </source>
</evidence>
<reference evidence="14" key="1">
    <citation type="submission" date="2023-05" db="EMBL/GenBank/DDBJ databases">
        <title>Genome and transcriptome analyses reveal genes involved in the formation of fine ridges on petal epidermal cells in Hibiscus trionum.</title>
        <authorList>
            <person name="Koshimizu S."/>
            <person name="Masuda S."/>
            <person name="Ishii T."/>
            <person name="Shirasu K."/>
            <person name="Hoshino A."/>
            <person name="Arita M."/>
        </authorList>
    </citation>
    <scope>NUCLEOTIDE SEQUENCE</scope>
    <source>
        <strain evidence="14">Hamamatsu line</strain>
    </source>
</reference>
<evidence type="ECO:0000256" key="8">
    <source>
        <dbReference type="ARBA" id="ARBA00022737"/>
    </source>
</evidence>
<keyword evidence="8" id="KW-0677">Repeat</keyword>
<keyword evidence="5" id="KW-0433">Leucine-rich repeat</keyword>
<keyword evidence="11" id="KW-0325">Glycoprotein</keyword>
<feature type="region of interest" description="Disordered" evidence="12">
    <location>
        <begin position="463"/>
        <end position="507"/>
    </location>
</feature>
<gene>
    <name evidence="14" type="ORF">HRI_004228300</name>
</gene>
<dbReference type="EMBL" id="BSYR01000044">
    <property type="protein sequence ID" value="GMJ05591.1"/>
    <property type="molecule type" value="Genomic_DNA"/>
</dbReference>
<dbReference type="PANTHER" id="PTHR32093:SF131">
    <property type="entry name" value="LEUCINE-RICH REPEAT-CONTAINING N-TERMINAL PLANT-TYPE DOMAIN-CONTAINING PROTEIN"/>
    <property type="match status" value="1"/>
</dbReference>
<dbReference type="SUPFAM" id="SSF52058">
    <property type="entry name" value="L domain-like"/>
    <property type="match status" value="1"/>
</dbReference>
<evidence type="ECO:0000256" key="5">
    <source>
        <dbReference type="ARBA" id="ARBA00022614"/>
    </source>
</evidence>
<dbReference type="InterPro" id="IPR051582">
    <property type="entry name" value="LRR_extensin-like_regulator"/>
</dbReference>
<dbReference type="FunFam" id="3.80.10.10:FF:000041">
    <property type="entry name" value="LRR receptor-like serine/threonine-protein kinase ERECTA"/>
    <property type="match status" value="1"/>
</dbReference>
<comment type="caution">
    <text evidence="14">The sequence shown here is derived from an EMBL/GenBank/DDBJ whole genome shotgun (WGS) entry which is preliminary data.</text>
</comment>
<dbReference type="Proteomes" id="UP001165190">
    <property type="component" value="Unassembled WGS sequence"/>
</dbReference>
<comment type="subcellular location">
    <subcellularLocation>
        <location evidence="1">Membrane</location>
        <topology evidence="1">Single-pass type I membrane protein</topology>
    </subcellularLocation>
    <subcellularLocation>
        <location evidence="2">Secreted</location>
    </subcellularLocation>
</comment>
<keyword evidence="7 13" id="KW-0732">Signal</keyword>
<evidence type="ECO:0000256" key="11">
    <source>
        <dbReference type="ARBA" id="ARBA00023180"/>
    </source>
</evidence>
<dbReference type="OrthoDB" id="676979at2759"/>
<dbReference type="GO" id="GO:0005576">
    <property type="term" value="C:extracellular region"/>
    <property type="evidence" value="ECO:0007669"/>
    <property type="project" value="UniProtKB-SubCell"/>
</dbReference>
<evidence type="ECO:0008006" key="16">
    <source>
        <dbReference type="Google" id="ProtNLM"/>
    </source>
</evidence>
<comment type="similarity">
    <text evidence="3">Belongs to the RLP family.</text>
</comment>
<dbReference type="AlphaFoldDB" id="A0A9W7MQE8"/>
<dbReference type="InterPro" id="IPR032675">
    <property type="entry name" value="LRR_dom_sf"/>
</dbReference>
<evidence type="ECO:0000256" key="6">
    <source>
        <dbReference type="ARBA" id="ARBA00022692"/>
    </source>
</evidence>
<keyword evidence="10" id="KW-0472">Membrane</keyword>
<sequence length="507" mass="55829">MCNNIPFSIAILLLIAVLNPCLSHEVANREALEIIIGGGGEGVAPAPSPDTEDCPPPPPPPCPPPPSPKPTPHPPPPPKPTPHPPPPPKPTPHPPPPPKLTPHPPPPPSPSPPNCGYRNEFGCFETRRIANAFKVIQNFKKIVQPNKFTKTWTGNDVCKYSGFKCSVRPDVNEKAVAVVDFNGANFVGQKNGNLPLNDFIDRLEDLAIYHANSNNFTGKVPVIGVSKINFLYELDLSNNKLESDFPMEVLAAKNLTFLDLRFNNFKGLVPPSVFNLDLDVLFINNNKFQQPLPDNIGDSPVLYLTFANNFFTGPIPKSIGRAPNLLEVLFLNNQFSGCLPYEIGNLSQATVFDVGTNKLTGPIPYSFGCLRKMELLNLANNEFYGEVPEIVCQLPKLENLSLSSNYFTQVGPACRDLIMKKKLDVRKNCILDLPEQRSKADCAAFFSRKWTCERKESYKLVPCMNGKHGNGNNDRKSTEESDEESTVSSSSSSPSPRTYSALKPHRL</sequence>
<accession>A0A9W7MQE8</accession>
<evidence type="ECO:0000256" key="4">
    <source>
        <dbReference type="ARBA" id="ARBA00022525"/>
    </source>
</evidence>
<dbReference type="GO" id="GO:0016020">
    <property type="term" value="C:membrane"/>
    <property type="evidence" value="ECO:0007669"/>
    <property type="project" value="UniProtKB-SubCell"/>
</dbReference>
<proteinExistence type="inferred from homology"/>
<evidence type="ECO:0000256" key="12">
    <source>
        <dbReference type="SAM" id="MobiDB-lite"/>
    </source>
</evidence>
<keyword evidence="15" id="KW-1185">Reference proteome</keyword>
<evidence type="ECO:0000256" key="13">
    <source>
        <dbReference type="SAM" id="SignalP"/>
    </source>
</evidence>
<dbReference type="Gene3D" id="3.80.10.10">
    <property type="entry name" value="Ribonuclease Inhibitor"/>
    <property type="match status" value="2"/>
</dbReference>
<evidence type="ECO:0000256" key="9">
    <source>
        <dbReference type="ARBA" id="ARBA00022989"/>
    </source>
</evidence>
<keyword evidence="4" id="KW-0964">Secreted</keyword>
<evidence type="ECO:0000256" key="7">
    <source>
        <dbReference type="ARBA" id="ARBA00022729"/>
    </source>
</evidence>
<feature type="compositionally biased region" description="Low complexity" evidence="12">
    <location>
        <begin position="486"/>
        <end position="496"/>
    </location>
</feature>
<name>A0A9W7MQE8_HIBTR</name>
<protein>
    <recommendedName>
        <fullName evidence="16">Leucine-rich repeat-containing N-terminal plant-type domain-containing protein</fullName>
    </recommendedName>
</protein>
<evidence type="ECO:0000313" key="15">
    <source>
        <dbReference type="Proteomes" id="UP001165190"/>
    </source>
</evidence>
<keyword evidence="6" id="KW-0812">Transmembrane</keyword>
<evidence type="ECO:0000256" key="2">
    <source>
        <dbReference type="ARBA" id="ARBA00004613"/>
    </source>
</evidence>